<dbReference type="EMBL" id="LRPO01000040">
    <property type="protein sequence ID" value="KWZ80769.1"/>
    <property type="molecule type" value="Genomic_DNA"/>
</dbReference>
<evidence type="ECO:0000313" key="2">
    <source>
        <dbReference type="EMBL" id="KWZ80769.1"/>
    </source>
</evidence>
<dbReference type="AlphaFoldDB" id="A0A133KM44"/>
<keyword evidence="1" id="KW-1133">Transmembrane helix</keyword>
<sequence length="119" mass="11914">MTTMSHADSGAATAEFAVVLPAVAMVAMVLLCLTRTVTVSMRCQDAASAVVRELVTREGGLSGAGMSVNAVASGIAGEGAVVSVADDGHSIRVTAQCPVLPDPFGVLPVKVTGSATGWR</sequence>
<gene>
    <name evidence="2" type="ORF">HMPREF3196_01461</name>
</gene>
<accession>A0A133KM44</accession>
<reference evidence="2 3" key="1">
    <citation type="submission" date="2016-01" db="EMBL/GenBank/DDBJ databases">
        <authorList>
            <person name="Oliw E.H."/>
        </authorList>
    </citation>
    <scope>NUCLEOTIDE SEQUENCE [LARGE SCALE GENOMIC DNA]</scope>
    <source>
        <strain evidence="2 3">MJR8628B</strain>
    </source>
</reference>
<dbReference type="NCBIfam" id="NF041390">
    <property type="entry name" value="TadE_Rv3655c"/>
    <property type="match status" value="1"/>
</dbReference>
<dbReference type="PATRIC" id="fig|1681.53.peg.1440"/>
<dbReference type="Proteomes" id="UP000070092">
    <property type="component" value="Unassembled WGS sequence"/>
</dbReference>
<evidence type="ECO:0000313" key="3">
    <source>
        <dbReference type="Proteomes" id="UP000070092"/>
    </source>
</evidence>
<comment type="caution">
    <text evidence="2">The sequence shown here is derived from an EMBL/GenBank/DDBJ whole genome shotgun (WGS) entry which is preliminary data.</text>
</comment>
<keyword evidence="1" id="KW-0472">Membrane</keyword>
<organism evidence="2 3">
    <name type="scientific">Bifidobacterium bifidum</name>
    <dbReference type="NCBI Taxonomy" id="1681"/>
    <lineage>
        <taxon>Bacteria</taxon>
        <taxon>Bacillati</taxon>
        <taxon>Actinomycetota</taxon>
        <taxon>Actinomycetes</taxon>
        <taxon>Bifidobacteriales</taxon>
        <taxon>Bifidobacteriaceae</taxon>
        <taxon>Bifidobacterium</taxon>
    </lineage>
</organism>
<evidence type="ECO:0000256" key="1">
    <source>
        <dbReference type="SAM" id="Phobius"/>
    </source>
</evidence>
<protein>
    <submittedName>
        <fullName evidence="2">TadE-like protein</fullName>
    </submittedName>
</protein>
<dbReference type="RefSeq" id="WP_003822540.1">
    <property type="nucleotide sequence ID" value="NZ_CP022723.1"/>
</dbReference>
<keyword evidence="1" id="KW-0812">Transmembrane</keyword>
<name>A0A133KM44_BIFBI</name>
<feature type="transmembrane region" description="Helical" evidence="1">
    <location>
        <begin position="12"/>
        <end position="33"/>
    </location>
</feature>
<dbReference type="InterPro" id="IPR049790">
    <property type="entry name" value="Rv3655c/TadE"/>
</dbReference>
<proteinExistence type="predicted"/>